<dbReference type="Proteomes" id="UP000003692">
    <property type="component" value="Unassembled WGS sequence"/>
</dbReference>
<evidence type="ECO:0000256" key="2">
    <source>
        <dbReference type="ARBA" id="ARBA00023235"/>
    </source>
</evidence>
<dbReference type="Pfam" id="PF01177">
    <property type="entry name" value="Asp_Glu_race"/>
    <property type="match status" value="1"/>
</dbReference>
<protein>
    <submittedName>
        <fullName evidence="3">Aspartate racemase</fullName>
        <ecNumber evidence="3">5.1.1.13</ecNumber>
    </submittedName>
</protein>
<dbReference type="HOGENOM" id="CLU_055360_1_0_6"/>
<dbReference type="InterPro" id="IPR015942">
    <property type="entry name" value="Asp/Glu/hydantoin_racemase"/>
</dbReference>
<comment type="caution">
    <text evidence="3">The sequence shown here is derived from an EMBL/GenBank/DDBJ whole genome shotgun (WGS) entry which is preliminary data.</text>
</comment>
<dbReference type="AlphaFoldDB" id="D4F4W5"/>
<proteinExistence type="inferred from homology"/>
<dbReference type="PANTHER" id="PTHR21198">
    <property type="entry name" value="GLUTAMATE RACEMASE"/>
    <property type="match status" value="1"/>
</dbReference>
<sequence>MKTIGLLGGMSWESSAEYYRIINQGVREHLGPTASASVVLWSFNFAEIEALQHQGDWSTLSERMVDAAQRLQGAGADVLLICTNTMHRMAPALESALSIPLIHIADPTAAAIKAAGLRKVGLLGTAFTMEQDFYKGRLRERHGLEVIVPEADDRATVHHIIYDELVAGQITPSSR</sequence>
<dbReference type="EMBL" id="ADGK01000112">
    <property type="protein sequence ID" value="EFE23204.1"/>
    <property type="molecule type" value="Genomic_DNA"/>
</dbReference>
<evidence type="ECO:0000256" key="1">
    <source>
        <dbReference type="ARBA" id="ARBA00007847"/>
    </source>
</evidence>
<dbReference type="EC" id="5.1.1.13" evidence="3"/>
<dbReference type="RefSeq" id="WP_005285445.1">
    <property type="nucleotide sequence ID" value="NZ_GG739633.1"/>
</dbReference>
<dbReference type="InterPro" id="IPR004380">
    <property type="entry name" value="Asp_race"/>
</dbReference>
<dbReference type="SUPFAM" id="SSF53681">
    <property type="entry name" value="Aspartate/glutamate racemase"/>
    <property type="match status" value="2"/>
</dbReference>
<dbReference type="Gene3D" id="3.40.50.1860">
    <property type="match status" value="2"/>
</dbReference>
<reference evidence="3 4" key="1">
    <citation type="submission" date="2010-02" db="EMBL/GenBank/DDBJ databases">
        <authorList>
            <person name="Weinstock G."/>
            <person name="Sodergren E."/>
            <person name="Clifton S."/>
            <person name="Fulton L."/>
            <person name="Fulton B."/>
            <person name="Courtney L."/>
            <person name="Fronick C."/>
            <person name="Harrison M."/>
            <person name="Strong C."/>
            <person name="Farmer C."/>
            <person name="Delahaunty K."/>
            <person name="Markovic C."/>
            <person name="Hall O."/>
            <person name="Minx P."/>
            <person name="Tomlinson C."/>
            <person name="Mitreva M."/>
            <person name="Nelson J."/>
            <person name="Hou S."/>
            <person name="Wollam A."/>
            <person name="Pepin K.H."/>
            <person name="Johnson M."/>
            <person name="Bhonagiri V."/>
            <person name="Zhang X."/>
            <person name="Suruliraj S."/>
            <person name="Warren W."/>
            <person name="Chinwalla A."/>
            <person name="Mardis E.R."/>
            <person name="Wilson R.K."/>
        </authorList>
    </citation>
    <scope>NUCLEOTIDE SEQUENCE [LARGE SCALE GENOMIC DNA]</scope>
    <source>
        <strain evidence="3 4">ATCC 23685</strain>
    </source>
</reference>
<evidence type="ECO:0000313" key="4">
    <source>
        <dbReference type="Proteomes" id="UP000003692"/>
    </source>
</evidence>
<organism evidence="3 4">
    <name type="scientific">Edwardsiella tarda ATCC 23685</name>
    <dbReference type="NCBI Taxonomy" id="500638"/>
    <lineage>
        <taxon>Bacteria</taxon>
        <taxon>Pseudomonadati</taxon>
        <taxon>Pseudomonadota</taxon>
        <taxon>Gammaproteobacteria</taxon>
        <taxon>Enterobacterales</taxon>
        <taxon>Hafniaceae</taxon>
        <taxon>Edwardsiella</taxon>
    </lineage>
</organism>
<feature type="non-terminal residue" evidence="3">
    <location>
        <position position="175"/>
    </location>
</feature>
<dbReference type="InterPro" id="IPR001920">
    <property type="entry name" value="Asp/Glu_race"/>
</dbReference>
<name>D4F4W5_EDWTA</name>
<comment type="similarity">
    <text evidence="1">Belongs to the aspartate/glutamate racemases family.</text>
</comment>
<accession>D4F4W5</accession>
<dbReference type="PANTHER" id="PTHR21198:SF7">
    <property type="entry name" value="ASPARTATE-GLUTAMATE RACEMASE FAMILY"/>
    <property type="match status" value="1"/>
</dbReference>
<dbReference type="NCBIfam" id="TIGR00035">
    <property type="entry name" value="asp_race"/>
    <property type="match status" value="1"/>
</dbReference>
<dbReference type="GO" id="GO:0047689">
    <property type="term" value="F:aspartate racemase activity"/>
    <property type="evidence" value="ECO:0007669"/>
    <property type="project" value="UniProtKB-EC"/>
</dbReference>
<keyword evidence="2 3" id="KW-0413">Isomerase</keyword>
<evidence type="ECO:0000313" key="3">
    <source>
        <dbReference type="EMBL" id="EFE23204.1"/>
    </source>
</evidence>
<gene>
    <name evidence="3" type="ORF">EDWATA_01792</name>
</gene>